<feature type="domain" description="HTH tetR-type" evidence="3">
    <location>
        <begin position="6"/>
        <end position="66"/>
    </location>
</feature>
<name>A0ABS2PKT7_9STRE</name>
<dbReference type="PANTHER" id="PTHR43479:SF7">
    <property type="entry name" value="TETR-FAMILY TRANSCRIPTIONAL REGULATOR"/>
    <property type="match status" value="1"/>
</dbReference>
<dbReference type="InterPro" id="IPR050624">
    <property type="entry name" value="HTH-type_Tx_Regulator"/>
</dbReference>
<evidence type="ECO:0000259" key="3">
    <source>
        <dbReference type="PROSITE" id="PS50977"/>
    </source>
</evidence>
<reference evidence="4 5" key="1">
    <citation type="submission" date="2021-01" db="EMBL/GenBank/DDBJ databases">
        <title>Genomic Encyclopedia of Type Strains, Phase IV (KMG-IV): sequencing the most valuable type-strain genomes for metagenomic binning, comparative biology and taxonomic classification.</title>
        <authorList>
            <person name="Goeker M."/>
        </authorList>
    </citation>
    <scope>NUCLEOTIDE SEQUENCE [LARGE SCALE GENOMIC DNA]</scope>
    <source>
        <strain evidence="4 5">DSM 27513</strain>
    </source>
</reference>
<organism evidence="4 5">
    <name type="scientific">Streptococcus saliviloxodontae</name>
    <dbReference type="NCBI Taxonomy" id="1349416"/>
    <lineage>
        <taxon>Bacteria</taxon>
        <taxon>Bacillati</taxon>
        <taxon>Bacillota</taxon>
        <taxon>Bacilli</taxon>
        <taxon>Lactobacillales</taxon>
        <taxon>Streptococcaceae</taxon>
        <taxon>Streptococcus</taxon>
    </lineage>
</organism>
<keyword evidence="5" id="KW-1185">Reference proteome</keyword>
<keyword evidence="1 2" id="KW-0238">DNA-binding</keyword>
<dbReference type="InterPro" id="IPR001647">
    <property type="entry name" value="HTH_TetR"/>
</dbReference>
<dbReference type="SUPFAM" id="SSF46689">
    <property type="entry name" value="Homeodomain-like"/>
    <property type="match status" value="1"/>
</dbReference>
<dbReference type="InterPro" id="IPR039532">
    <property type="entry name" value="TetR_C_Firmicutes"/>
</dbReference>
<comment type="caution">
    <text evidence="4">The sequence shown here is derived from an EMBL/GenBank/DDBJ whole genome shotgun (WGS) entry which is preliminary data.</text>
</comment>
<dbReference type="PANTHER" id="PTHR43479">
    <property type="entry name" value="ACREF/ENVCD OPERON REPRESSOR-RELATED"/>
    <property type="match status" value="1"/>
</dbReference>
<dbReference type="Pfam" id="PF14278">
    <property type="entry name" value="TetR_C_8"/>
    <property type="match status" value="1"/>
</dbReference>
<sequence>MDHRKENTRKAILKAMVTCLQTQTFNDITTINLARTAGISRSSFYTHFKDKYEMIDSYQKELFLVIEDIFNQHHNDKQAALIDIFSLFKREELLSALISSNGSQELQGFLLTKVRRFIDRNTFERFGHTDLNLVEHDYASIYFSQAVFGIFQAWIAKGKIETPEEMTKLLLKLLP</sequence>
<evidence type="ECO:0000256" key="1">
    <source>
        <dbReference type="ARBA" id="ARBA00023125"/>
    </source>
</evidence>
<dbReference type="PROSITE" id="PS50977">
    <property type="entry name" value="HTH_TETR_2"/>
    <property type="match status" value="1"/>
</dbReference>
<feature type="DNA-binding region" description="H-T-H motif" evidence="2">
    <location>
        <begin position="29"/>
        <end position="48"/>
    </location>
</feature>
<dbReference type="RefSeq" id="WP_239551646.1">
    <property type="nucleotide sequence ID" value="NZ_JAFBEI010000014.1"/>
</dbReference>
<protein>
    <submittedName>
        <fullName evidence="4">AcrR family transcriptional regulator</fullName>
    </submittedName>
</protein>
<dbReference type="Proteomes" id="UP000809081">
    <property type="component" value="Unassembled WGS sequence"/>
</dbReference>
<evidence type="ECO:0000256" key="2">
    <source>
        <dbReference type="PROSITE-ProRule" id="PRU00335"/>
    </source>
</evidence>
<gene>
    <name evidence="4" type="ORF">JOC31_000868</name>
</gene>
<evidence type="ECO:0000313" key="4">
    <source>
        <dbReference type="EMBL" id="MBM7636049.1"/>
    </source>
</evidence>
<evidence type="ECO:0000313" key="5">
    <source>
        <dbReference type="Proteomes" id="UP000809081"/>
    </source>
</evidence>
<accession>A0ABS2PKT7</accession>
<dbReference type="InterPro" id="IPR009057">
    <property type="entry name" value="Homeodomain-like_sf"/>
</dbReference>
<dbReference type="EMBL" id="JAFBEI010000014">
    <property type="protein sequence ID" value="MBM7636049.1"/>
    <property type="molecule type" value="Genomic_DNA"/>
</dbReference>
<dbReference type="Gene3D" id="1.10.357.10">
    <property type="entry name" value="Tetracycline Repressor, domain 2"/>
    <property type="match status" value="1"/>
</dbReference>
<proteinExistence type="predicted"/>
<dbReference type="Pfam" id="PF00440">
    <property type="entry name" value="TetR_N"/>
    <property type="match status" value="1"/>
</dbReference>